<evidence type="ECO:0000256" key="1">
    <source>
        <dbReference type="SAM" id="MobiDB-lite"/>
    </source>
</evidence>
<sequence length="142" mass="15236">RGDPVPPAAQEEVPRHGIRQEERPAQERLLPPARSRGPLRPGAQEGGLRLTTGGAKHSNAAAAAAAEGNNEEDWSTVFSRSVAFSSLGSSSDRPSEGAAGEVLHHAPLRHHAHLLERLPVTAHAHVLFVLGDGLHCRRRRKT</sequence>
<organism evidence="2 3">
    <name type="scientific">Ensete ventricosum</name>
    <name type="common">Abyssinian banana</name>
    <name type="synonym">Musa ensete</name>
    <dbReference type="NCBI Taxonomy" id="4639"/>
    <lineage>
        <taxon>Eukaryota</taxon>
        <taxon>Viridiplantae</taxon>
        <taxon>Streptophyta</taxon>
        <taxon>Embryophyta</taxon>
        <taxon>Tracheophyta</taxon>
        <taxon>Spermatophyta</taxon>
        <taxon>Magnoliopsida</taxon>
        <taxon>Liliopsida</taxon>
        <taxon>Zingiberales</taxon>
        <taxon>Musaceae</taxon>
        <taxon>Ensete</taxon>
    </lineage>
</organism>
<feature type="compositionally biased region" description="Basic and acidic residues" evidence="1">
    <location>
        <begin position="12"/>
        <end position="26"/>
    </location>
</feature>
<feature type="region of interest" description="Disordered" evidence="1">
    <location>
        <begin position="1"/>
        <end position="72"/>
    </location>
</feature>
<proteinExistence type="predicted"/>
<gene>
    <name evidence="2" type="ORF">B296_00038583</name>
</gene>
<dbReference type="EMBL" id="AMZH03004790">
    <property type="protein sequence ID" value="RRT68129.1"/>
    <property type="molecule type" value="Genomic_DNA"/>
</dbReference>
<accession>A0A426ZVV3</accession>
<dbReference type="Proteomes" id="UP000287651">
    <property type="component" value="Unassembled WGS sequence"/>
</dbReference>
<dbReference type="AlphaFoldDB" id="A0A426ZVV3"/>
<evidence type="ECO:0000313" key="3">
    <source>
        <dbReference type="Proteomes" id="UP000287651"/>
    </source>
</evidence>
<name>A0A426ZVV3_ENSVE</name>
<evidence type="ECO:0000313" key="2">
    <source>
        <dbReference type="EMBL" id="RRT68129.1"/>
    </source>
</evidence>
<reference evidence="2 3" key="1">
    <citation type="journal article" date="2014" name="Agronomy (Basel)">
        <title>A Draft Genome Sequence for Ensete ventricosum, the Drought-Tolerant Tree Against Hunger.</title>
        <authorList>
            <person name="Harrison J."/>
            <person name="Moore K.A."/>
            <person name="Paszkiewicz K."/>
            <person name="Jones T."/>
            <person name="Grant M."/>
            <person name="Ambacheew D."/>
            <person name="Muzemil S."/>
            <person name="Studholme D.J."/>
        </authorList>
    </citation>
    <scope>NUCLEOTIDE SEQUENCE [LARGE SCALE GENOMIC DNA]</scope>
</reference>
<protein>
    <submittedName>
        <fullName evidence="2">Uncharacterized protein</fullName>
    </submittedName>
</protein>
<comment type="caution">
    <text evidence="2">The sequence shown here is derived from an EMBL/GenBank/DDBJ whole genome shotgun (WGS) entry which is preliminary data.</text>
</comment>
<feature type="non-terminal residue" evidence="2">
    <location>
        <position position="1"/>
    </location>
</feature>